<dbReference type="Pfam" id="PF05091">
    <property type="entry name" value="eIF-3_zeta"/>
    <property type="match status" value="1"/>
</dbReference>
<evidence type="ECO:0000256" key="1">
    <source>
        <dbReference type="ARBA" id="ARBA00022490"/>
    </source>
</evidence>
<evidence type="ECO:0000256" key="5">
    <source>
        <dbReference type="SAM" id="MobiDB-lite"/>
    </source>
</evidence>
<feature type="region of interest" description="Disordered" evidence="5">
    <location>
        <begin position="145"/>
        <end position="181"/>
    </location>
</feature>
<feature type="compositionally biased region" description="Basic and acidic residues" evidence="5">
    <location>
        <begin position="1"/>
        <end position="10"/>
    </location>
</feature>
<name>A0A139ABF7_GONPJ</name>
<dbReference type="PIRSF" id="PIRSF016281">
    <property type="entry name" value="EIF-3_zeta"/>
    <property type="match status" value="1"/>
</dbReference>
<evidence type="ECO:0000313" key="7">
    <source>
        <dbReference type="Proteomes" id="UP000070544"/>
    </source>
</evidence>
<dbReference type="AlphaFoldDB" id="A0A139ABF7"/>
<feature type="region of interest" description="Disordered" evidence="5">
    <location>
        <begin position="1"/>
        <end position="26"/>
    </location>
</feature>
<feature type="compositionally biased region" description="Gly residues" evidence="5">
    <location>
        <begin position="151"/>
        <end position="174"/>
    </location>
</feature>
<accession>A0A139ABF7</accession>
<keyword evidence="1" id="KW-0963">Cytoplasm</keyword>
<sequence>MSPVAEDSKRTFTLPKVSLNPTGWGPESVHQLANIPYLPFSKSDRLGRIADFAQPEHLRRDRDDRWGGGGGAGDRGDRGERWGGGGGGDQRLDAFDGAPAQAQERQERRGPRQGRFGNEPFGAGLGSQFAYIHSTEDDASFSLVTNRPQGARGGATSGRGGQRGGQGGRGGGGRRNWDFKPQHLRDASVKVGPEWKVRDEYDFPRLNKLVYDPAGKVLPGDAPNSVEDESVYGAAMYYDKFTFDRVTVKNPKPVTETDRAYPGTRVTASQDSIFQSMAKSTSTRTVFTTDTVLSTLMCATRSAFSWDIVVVKDGDKMWLDKRPGAAHDFVTVNENAPEPPPETSEVKENTASALAAEATQVQKDLLALVTKESDKFTVADSNPYAEPTDGPLGSLLLRYRTFHLAGTDLAVRTTLDAAVHVPNSAANSSGIDPEASAQSATDTVLASVKALLEHDQRATEWKKRLDAHRGTVVATEIKNNGNRMAKWAVEAVLAGAGQIRIGFVSRTAPRSSKSHVLLSMMTFKPKEFAGQMNLSLNNAWGVVRTIVDRLWGYDDGKYVLVRDPNKPVIRIYEVPVSTFDDEFAEDSDEGDDGLDD</sequence>
<protein>
    <submittedName>
        <fullName evidence="6">Translation initiation factor eIF-3, subunit D</fullName>
    </submittedName>
</protein>
<proteinExistence type="predicted"/>
<dbReference type="PANTHER" id="PTHR12399:SF0">
    <property type="entry name" value="EUKARYOTIC TRANSLATION INITIATION FACTOR 3 SUBUNIT D"/>
    <property type="match status" value="1"/>
</dbReference>
<dbReference type="PANTHER" id="PTHR12399">
    <property type="entry name" value="EUKARYOTIC TRANSLATION INITIATION FACTOR 3 SUBUNIT 7"/>
    <property type="match status" value="1"/>
</dbReference>
<gene>
    <name evidence="6" type="ORF">M427DRAFT_112912</name>
</gene>
<keyword evidence="4" id="KW-0648">Protein biosynthesis</keyword>
<keyword evidence="2 6" id="KW-0396">Initiation factor</keyword>
<dbReference type="STRING" id="1344416.A0A139ABF7"/>
<reference evidence="6 7" key="1">
    <citation type="journal article" date="2015" name="Genome Biol. Evol.">
        <title>Phylogenomic analyses indicate that early fungi evolved digesting cell walls of algal ancestors of land plants.</title>
        <authorList>
            <person name="Chang Y."/>
            <person name="Wang S."/>
            <person name="Sekimoto S."/>
            <person name="Aerts A.L."/>
            <person name="Choi C."/>
            <person name="Clum A."/>
            <person name="LaButti K.M."/>
            <person name="Lindquist E.A."/>
            <person name="Yee Ngan C."/>
            <person name="Ohm R.A."/>
            <person name="Salamov A.A."/>
            <person name="Grigoriev I.V."/>
            <person name="Spatafora J.W."/>
            <person name="Berbee M.L."/>
        </authorList>
    </citation>
    <scope>NUCLEOTIDE SEQUENCE [LARGE SCALE GENOMIC DNA]</scope>
    <source>
        <strain evidence="6 7">JEL478</strain>
    </source>
</reference>
<dbReference type="GO" id="GO:0003723">
    <property type="term" value="F:RNA binding"/>
    <property type="evidence" value="ECO:0007669"/>
    <property type="project" value="UniProtKB-KW"/>
</dbReference>
<dbReference type="EMBL" id="KQ965773">
    <property type="protein sequence ID" value="KXS13805.1"/>
    <property type="molecule type" value="Genomic_DNA"/>
</dbReference>
<evidence type="ECO:0000313" key="6">
    <source>
        <dbReference type="EMBL" id="KXS13805.1"/>
    </source>
</evidence>
<feature type="region of interest" description="Disordered" evidence="5">
    <location>
        <begin position="52"/>
        <end position="122"/>
    </location>
</feature>
<dbReference type="Proteomes" id="UP000070544">
    <property type="component" value="Unassembled WGS sequence"/>
</dbReference>
<dbReference type="GO" id="GO:0005852">
    <property type="term" value="C:eukaryotic translation initiation factor 3 complex"/>
    <property type="evidence" value="ECO:0007669"/>
    <property type="project" value="InterPro"/>
</dbReference>
<dbReference type="OMA" id="FMDKRDN"/>
<organism evidence="6 7">
    <name type="scientific">Gonapodya prolifera (strain JEL478)</name>
    <name type="common">Monoblepharis prolifera</name>
    <dbReference type="NCBI Taxonomy" id="1344416"/>
    <lineage>
        <taxon>Eukaryota</taxon>
        <taxon>Fungi</taxon>
        <taxon>Fungi incertae sedis</taxon>
        <taxon>Chytridiomycota</taxon>
        <taxon>Chytridiomycota incertae sedis</taxon>
        <taxon>Monoblepharidomycetes</taxon>
        <taxon>Monoblepharidales</taxon>
        <taxon>Gonapodyaceae</taxon>
        <taxon>Gonapodya</taxon>
    </lineage>
</organism>
<evidence type="ECO:0000256" key="2">
    <source>
        <dbReference type="ARBA" id="ARBA00022540"/>
    </source>
</evidence>
<feature type="compositionally biased region" description="Basic and acidic residues" evidence="5">
    <location>
        <begin position="52"/>
        <end position="66"/>
    </location>
</feature>
<dbReference type="GO" id="GO:0003743">
    <property type="term" value="F:translation initiation factor activity"/>
    <property type="evidence" value="ECO:0007669"/>
    <property type="project" value="UniProtKB-KW"/>
</dbReference>
<keyword evidence="3" id="KW-0694">RNA-binding</keyword>
<dbReference type="InterPro" id="IPR007783">
    <property type="entry name" value="eIF3d"/>
</dbReference>
<evidence type="ECO:0000256" key="4">
    <source>
        <dbReference type="ARBA" id="ARBA00022917"/>
    </source>
</evidence>
<keyword evidence="7" id="KW-1185">Reference proteome</keyword>
<dbReference type="OrthoDB" id="16538at2759"/>
<evidence type="ECO:0000256" key="3">
    <source>
        <dbReference type="ARBA" id="ARBA00022884"/>
    </source>
</evidence>